<proteinExistence type="predicted"/>
<evidence type="ECO:0008006" key="4">
    <source>
        <dbReference type="Google" id="ProtNLM"/>
    </source>
</evidence>
<evidence type="ECO:0000313" key="2">
    <source>
        <dbReference type="EMBL" id="KZT40178.1"/>
    </source>
</evidence>
<protein>
    <recommendedName>
        <fullName evidence="4">F-box domain-containing protein</fullName>
    </recommendedName>
</protein>
<evidence type="ECO:0000256" key="1">
    <source>
        <dbReference type="SAM" id="SignalP"/>
    </source>
</evidence>
<organism evidence="2 3">
    <name type="scientific">Sistotremastrum suecicum HHB10207 ss-3</name>
    <dbReference type="NCBI Taxonomy" id="1314776"/>
    <lineage>
        <taxon>Eukaryota</taxon>
        <taxon>Fungi</taxon>
        <taxon>Dikarya</taxon>
        <taxon>Basidiomycota</taxon>
        <taxon>Agaricomycotina</taxon>
        <taxon>Agaricomycetes</taxon>
        <taxon>Sistotremastrales</taxon>
        <taxon>Sistotremastraceae</taxon>
        <taxon>Sistotremastrum</taxon>
    </lineage>
</organism>
<sequence>MGINVIPLSVLSDILLEVVSDEQDGWPDDNPPTANYRCEDFHAMRLVCSTWNAIIVRDARQWDIISIVEPAQSDLTAIALERARARPITIVIGNDEKPLPRRKWMREACRSMKAYIHRCVRLCLFVATVDVEYALEQWSATPAPLLKDLLLGVPRISHLPQENEDEIPIDLSSLPVLLQRQLPSLTHINVFRVTFDWNDADIPFENLGSLTLGARHDHTIPALDEFMGRCTSLKRFAIAARKGSVLLSSALCSPNLEVAKLLEPTIRITSDIHKLASFPSKLTSLVLCGKFAFTGGVELLLDFLETQNSLQRFFFEAMEWSGVPPFDTLIAPRRREGLGAVIEMQFDVDPGFPEFPFLVLTSFSFPSLTLLRIAKDEYLELSYWSWEEGYFNIAEGLLPSIRRTTFPALKRLLVDVLDPEILVELLRACPVLETLEASDRTPSEHYELFYQLGWEKSGRAGFICPNLTNILFEHRPVDEDHRWSDWWPVPFCFKVLKALVP</sequence>
<evidence type="ECO:0000313" key="3">
    <source>
        <dbReference type="Proteomes" id="UP000076798"/>
    </source>
</evidence>
<keyword evidence="1" id="KW-0732">Signal</keyword>
<name>A0A166F1K6_9AGAM</name>
<keyword evidence="3" id="KW-1185">Reference proteome</keyword>
<reference evidence="2 3" key="1">
    <citation type="journal article" date="2016" name="Mol. Biol. Evol.">
        <title>Comparative Genomics of Early-Diverging Mushroom-Forming Fungi Provides Insights into the Origins of Lignocellulose Decay Capabilities.</title>
        <authorList>
            <person name="Nagy L.G."/>
            <person name="Riley R."/>
            <person name="Tritt A."/>
            <person name="Adam C."/>
            <person name="Daum C."/>
            <person name="Floudas D."/>
            <person name="Sun H."/>
            <person name="Yadav J.S."/>
            <person name="Pangilinan J."/>
            <person name="Larsson K.H."/>
            <person name="Matsuura K."/>
            <person name="Barry K."/>
            <person name="Labutti K."/>
            <person name="Kuo R."/>
            <person name="Ohm R.A."/>
            <person name="Bhattacharya S.S."/>
            <person name="Shirouzu T."/>
            <person name="Yoshinaga Y."/>
            <person name="Martin F.M."/>
            <person name="Grigoriev I.V."/>
            <person name="Hibbett D.S."/>
        </authorList>
    </citation>
    <scope>NUCLEOTIDE SEQUENCE [LARGE SCALE GENOMIC DNA]</scope>
    <source>
        <strain evidence="2 3">HHB10207 ss-3</strain>
    </source>
</reference>
<feature type="chain" id="PRO_5007873005" description="F-box domain-containing protein" evidence="1">
    <location>
        <begin position="21"/>
        <end position="501"/>
    </location>
</feature>
<dbReference type="EMBL" id="KV428036">
    <property type="protein sequence ID" value="KZT40178.1"/>
    <property type="molecule type" value="Genomic_DNA"/>
</dbReference>
<feature type="signal peptide" evidence="1">
    <location>
        <begin position="1"/>
        <end position="20"/>
    </location>
</feature>
<dbReference type="AlphaFoldDB" id="A0A166F1K6"/>
<dbReference type="OrthoDB" id="2757362at2759"/>
<dbReference type="Proteomes" id="UP000076798">
    <property type="component" value="Unassembled WGS sequence"/>
</dbReference>
<gene>
    <name evidence="2" type="ORF">SISSUDRAFT_1060534</name>
</gene>
<accession>A0A166F1K6</accession>